<dbReference type="PROSITE" id="PS00216">
    <property type="entry name" value="SUGAR_TRANSPORT_1"/>
    <property type="match status" value="1"/>
</dbReference>
<evidence type="ECO:0000259" key="6">
    <source>
        <dbReference type="PROSITE" id="PS50850"/>
    </source>
</evidence>
<evidence type="ECO:0000256" key="2">
    <source>
        <dbReference type="ARBA" id="ARBA00022692"/>
    </source>
</evidence>
<dbReference type="InterPro" id="IPR036259">
    <property type="entry name" value="MFS_trans_sf"/>
</dbReference>
<sequence>MWGDTLTAAGARRRYALIQFLGWLPPGLMMAPMVLLMSARGLDLGEIGLVSAAYSVTIVLLELPTGGLADVVGRRVVLAAGFAFSMAGLVVMAMADSVWLFLLSSLFKGVARALSSGPAQAWYVDALHAAEGPEADLKPGLALGSAASSTALFGGVLAGGLVPLVLPGDAVQRLAVPVWCGAVAAAVAFVVVLSAMPEPRRTPSEGSSGSRAAERLREILKDVPLTIRGGFHLAVRDRGLARLLLVGAAAGVMLAGIEALTPVRLAELTGRLETGSTAYAIVAAVGFGANAVGSSVAPSVARLLSSSTRTAVAAMIVTAVALAGLAASVTLSGTEGIVAAGVAYFVVFAAMSVTELVREELIHLRVESARRATVMSVDSLQLQFGGMLITLGLGPLTTKLGVGGTWAAVAVVVLASSLLFVRLPARRAAPVPAPSRT</sequence>
<gene>
    <name evidence="7" type="ORF">AB0I59_16440</name>
</gene>
<dbReference type="PANTHER" id="PTHR23530:SF1">
    <property type="entry name" value="PERMEASE, MAJOR FACILITATOR SUPERFAMILY-RELATED"/>
    <property type="match status" value="1"/>
</dbReference>
<keyword evidence="8" id="KW-1185">Reference proteome</keyword>
<feature type="transmembrane region" description="Helical" evidence="5">
    <location>
        <begin position="76"/>
        <end position="102"/>
    </location>
</feature>
<keyword evidence="2 5" id="KW-0812">Transmembrane</keyword>
<feature type="transmembrane region" description="Helical" evidence="5">
    <location>
        <begin position="312"/>
        <end position="331"/>
    </location>
</feature>
<name>A0ABV3GG04_MICGL</name>
<dbReference type="PANTHER" id="PTHR23530">
    <property type="entry name" value="TRANSPORT PROTEIN-RELATED"/>
    <property type="match status" value="1"/>
</dbReference>
<feature type="transmembrane region" description="Helical" evidence="5">
    <location>
        <begin position="240"/>
        <end position="257"/>
    </location>
</feature>
<dbReference type="Pfam" id="PF07690">
    <property type="entry name" value="MFS_1"/>
    <property type="match status" value="1"/>
</dbReference>
<evidence type="ECO:0000313" key="8">
    <source>
        <dbReference type="Proteomes" id="UP001551675"/>
    </source>
</evidence>
<feature type="transmembrane region" description="Helical" evidence="5">
    <location>
        <begin position="403"/>
        <end position="421"/>
    </location>
</feature>
<evidence type="ECO:0000256" key="5">
    <source>
        <dbReference type="SAM" id="Phobius"/>
    </source>
</evidence>
<dbReference type="PROSITE" id="PS50850">
    <property type="entry name" value="MFS"/>
    <property type="match status" value="1"/>
</dbReference>
<feature type="transmembrane region" description="Helical" evidence="5">
    <location>
        <begin position="277"/>
        <end position="300"/>
    </location>
</feature>
<dbReference type="CDD" id="cd06174">
    <property type="entry name" value="MFS"/>
    <property type="match status" value="1"/>
</dbReference>
<feature type="transmembrane region" description="Helical" evidence="5">
    <location>
        <begin position="174"/>
        <end position="195"/>
    </location>
</feature>
<feature type="domain" description="Major facilitator superfamily (MFS) profile" evidence="6">
    <location>
        <begin position="11"/>
        <end position="428"/>
    </location>
</feature>
<dbReference type="Gene3D" id="1.20.1250.20">
    <property type="entry name" value="MFS general substrate transporter like domains"/>
    <property type="match status" value="1"/>
</dbReference>
<evidence type="ECO:0000256" key="4">
    <source>
        <dbReference type="ARBA" id="ARBA00023136"/>
    </source>
</evidence>
<evidence type="ECO:0000256" key="1">
    <source>
        <dbReference type="ARBA" id="ARBA00004651"/>
    </source>
</evidence>
<dbReference type="SUPFAM" id="SSF103473">
    <property type="entry name" value="MFS general substrate transporter"/>
    <property type="match status" value="1"/>
</dbReference>
<organism evidence="7 8">
    <name type="scientific">Microtetraspora glauca</name>
    <dbReference type="NCBI Taxonomy" id="1996"/>
    <lineage>
        <taxon>Bacteria</taxon>
        <taxon>Bacillati</taxon>
        <taxon>Actinomycetota</taxon>
        <taxon>Actinomycetes</taxon>
        <taxon>Streptosporangiales</taxon>
        <taxon>Streptosporangiaceae</taxon>
        <taxon>Microtetraspora</taxon>
    </lineage>
</organism>
<feature type="transmembrane region" description="Helical" evidence="5">
    <location>
        <begin position="337"/>
        <end position="357"/>
    </location>
</feature>
<dbReference type="RefSeq" id="WP_061255142.1">
    <property type="nucleotide sequence ID" value="NZ_JBFALK010000008.1"/>
</dbReference>
<dbReference type="InterPro" id="IPR053160">
    <property type="entry name" value="MFS_DHA3_Transporter"/>
</dbReference>
<proteinExistence type="predicted"/>
<keyword evidence="4 5" id="KW-0472">Membrane</keyword>
<keyword evidence="3 5" id="KW-1133">Transmembrane helix</keyword>
<protein>
    <submittedName>
        <fullName evidence="7">MFS transporter</fullName>
    </submittedName>
</protein>
<dbReference type="Proteomes" id="UP001551675">
    <property type="component" value="Unassembled WGS sequence"/>
</dbReference>
<reference evidence="7 8" key="1">
    <citation type="submission" date="2024-06" db="EMBL/GenBank/DDBJ databases">
        <title>The Natural Products Discovery Center: Release of the First 8490 Sequenced Strains for Exploring Actinobacteria Biosynthetic Diversity.</title>
        <authorList>
            <person name="Kalkreuter E."/>
            <person name="Kautsar S.A."/>
            <person name="Yang D."/>
            <person name="Bader C.D."/>
            <person name="Teijaro C.N."/>
            <person name="Fluegel L."/>
            <person name="Davis C.M."/>
            <person name="Simpson J.R."/>
            <person name="Lauterbach L."/>
            <person name="Steele A.D."/>
            <person name="Gui C."/>
            <person name="Meng S."/>
            <person name="Li G."/>
            <person name="Viehrig K."/>
            <person name="Ye F."/>
            <person name="Su P."/>
            <person name="Kiefer A.F."/>
            <person name="Nichols A."/>
            <person name="Cepeda A.J."/>
            <person name="Yan W."/>
            <person name="Fan B."/>
            <person name="Jiang Y."/>
            <person name="Adhikari A."/>
            <person name="Zheng C.-J."/>
            <person name="Schuster L."/>
            <person name="Cowan T.M."/>
            <person name="Smanski M.J."/>
            <person name="Chevrette M.G."/>
            <person name="De Carvalho L.P.S."/>
            <person name="Shen B."/>
        </authorList>
    </citation>
    <scope>NUCLEOTIDE SEQUENCE [LARGE SCALE GENOMIC DNA]</scope>
    <source>
        <strain evidence="7 8">NPDC050100</strain>
    </source>
</reference>
<feature type="transmembrane region" description="Helical" evidence="5">
    <location>
        <begin position="141"/>
        <end position="162"/>
    </location>
</feature>
<dbReference type="InterPro" id="IPR011701">
    <property type="entry name" value="MFS"/>
</dbReference>
<dbReference type="EMBL" id="JBFALK010000008">
    <property type="protein sequence ID" value="MEV0970227.1"/>
    <property type="molecule type" value="Genomic_DNA"/>
</dbReference>
<comment type="caution">
    <text evidence="7">The sequence shown here is derived from an EMBL/GenBank/DDBJ whole genome shotgun (WGS) entry which is preliminary data.</text>
</comment>
<evidence type="ECO:0000256" key="3">
    <source>
        <dbReference type="ARBA" id="ARBA00022989"/>
    </source>
</evidence>
<dbReference type="InterPro" id="IPR020846">
    <property type="entry name" value="MFS_dom"/>
</dbReference>
<feature type="transmembrane region" description="Helical" evidence="5">
    <location>
        <begin position="20"/>
        <end position="37"/>
    </location>
</feature>
<dbReference type="InterPro" id="IPR005829">
    <property type="entry name" value="Sugar_transporter_CS"/>
</dbReference>
<accession>A0ABV3GG04</accession>
<feature type="transmembrane region" description="Helical" evidence="5">
    <location>
        <begin position="44"/>
        <end position="64"/>
    </location>
</feature>
<comment type="subcellular location">
    <subcellularLocation>
        <location evidence="1">Cell membrane</location>
        <topology evidence="1">Multi-pass membrane protein</topology>
    </subcellularLocation>
</comment>
<evidence type="ECO:0000313" key="7">
    <source>
        <dbReference type="EMBL" id="MEV0970227.1"/>
    </source>
</evidence>